<dbReference type="Proteomes" id="UP000069940">
    <property type="component" value="Unassembled WGS sequence"/>
</dbReference>
<dbReference type="Gene3D" id="3.40.630.30">
    <property type="match status" value="1"/>
</dbReference>
<dbReference type="Pfam" id="PF00583">
    <property type="entry name" value="Acetyltransf_1"/>
    <property type="match status" value="1"/>
</dbReference>
<dbReference type="PANTHER" id="PTHR20905">
    <property type="entry name" value="N-ACETYLTRANSFERASE-RELATED"/>
    <property type="match status" value="1"/>
</dbReference>
<dbReference type="GeneID" id="115253469"/>
<evidence type="ECO:0000313" key="3">
    <source>
        <dbReference type="Proteomes" id="UP000069940"/>
    </source>
</evidence>
<protein>
    <recommendedName>
        <fullName evidence="1">N-acetyltransferase domain-containing protein</fullName>
    </recommendedName>
</protein>
<organism evidence="2 3">
    <name type="scientific">Aedes albopictus</name>
    <name type="common">Asian tiger mosquito</name>
    <name type="synonym">Stegomyia albopicta</name>
    <dbReference type="NCBI Taxonomy" id="7160"/>
    <lineage>
        <taxon>Eukaryota</taxon>
        <taxon>Metazoa</taxon>
        <taxon>Ecdysozoa</taxon>
        <taxon>Arthropoda</taxon>
        <taxon>Hexapoda</taxon>
        <taxon>Insecta</taxon>
        <taxon>Pterygota</taxon>
        <taxon>Neoptera</taxon>
        <taxon>Endopterygota</taxon>
        <taxon>Diptera</taxon>
        <taxon>Nematocera</taxon>
        <taxon>Culicoidea</taxon>
        <taxon>Culicidae</taxon>
        <taxon>Culicinae</taxon>
        <taxon>Aedini</taxon>
        <taxon>Aedes</taxon>
        <taxon>Stegomyia</taxon>
    </lineage>
</organism>
<feature type="domain" description="N-acetyltransferase" evidence="1">
    <location>
        <begin position="148"/>
        <end position="192"/>
    </location>
</feature>
<dbReference type="PANTHER" id="PTHR20905:SF32">
    <property type="entry name" value="ARYLALKYLAMINE N-ACETYLTRANSFERASE-LIKE 7, ISOFORM A"/>
    <property type="match status" value="1"/>
</dbReference>
<reference evidence="3" key="1">
    <citation type="journal article" date="2015" name="Proc. Natl. Acad. Sci. U.S.A.">
        <title>Genome sequence of the Asian Tiger mosquito, Aedes albopictus, reveals insights into its biology, genetics, and evolution.</title>
        <authorList>
            <person name="Chen X.G."/>
            <person name="Jiang X."/>
            <person name="Gu J."/>
            <person name="Xu M."/>
            <person name="Wu Y."/>
            <person name="Deng Y."/>
            <person name="Zhang C."/>
            <person name="Bonizzoni M."/>
            <person name="Dermauw W."/>
            <person name="Vontas J."/>
            <person name="Armbruster P."/>
            <person name="Huang X."/>
            <person name="Yang Y."/>
            <person name="Zhang H."/>
            <person name="He W."/>
            <person name="Peng H."/>
            <person name="Liu Y."/>
            <person name="Wu K."/>
            <person name="Chen J."/>
            <person name="Lirakis M."/>
            <person name="Topalis P."/>
            <person name="Van Leeuwen T."/>
            <person name="Hall A.B."/>
            <person name="Jiang X."/>
            <person name="Thorpe C."/>
            <person name="Mueller R.L."/>
            <person name="Sun C."/>
            <person name="Waterhouse R.M."/>
            <person name="Yan G."/>
            <person name="Tu Z.J."/>
            <person name="Fang X."/>
            <person name="James A.A."/>
        </authorList>
    </citation>
    <scope>NUCLEOTIDE SEQUENCE [LARGE SCALE GENOMIC DNA]</scope>
    <source>
        <strain evidence="3">Foshan</strain>
    </source>
</reference>
<name>A0ABM1YI79_AEDAL</name>
<sequence>MKWTRPAKVPFPSVWHRFQARAPSSKQLVWYTVQDLPEDRFEDAIRHMCDYFARDELMNQAKGLARDLIAMGDVVALWKAMLPDRLSLVCFREGSDEIVGVNVLDVASKSDKDDGRFNSAIFQAIYDTIEYVSHQAKIFDRYGVDHYLNAMGLSVDPKYRGRGIATEILRARIPLCRAVGLKLSATCFTGPSSQTAATRVGFQEDFTITYGELARVNRRFCYPGIEENYCKYMSLRVD</sequence>
<dbReference type="RefSeq" id="XP_029715902.2">
    <property type="nucleotide sequence ID" value="XM_029860042.2"/>
</dbReference>
<dbReference type="InterPro" id="IPR016181">
    <property type="entry name" value="Acyl_CoA_acyltransferase"/>
</dbReference>
<accession>A0ABM1YI79</accession>
<dbReference type="InterPro" id="IPR000182">
    <property type="entry name" value="GNAT_dom"/>
</dbReference>
<reference evidence="2" key="2">
    <citation type="submission" date="2025-05" db="UniProtKB">
        <authorList>
            <consortium name="EnsemblMetazoa"/>
        </authorList>
    </citation>
    <scope>IDENTIFICATION</scope>
    <source>
        <strain evidence="2">Foshan</strain>
    </source>
</reference>
<proteinExistence type="predicted"/>
<dbReference type="EnsemblMetazoa" id="AALFPA23_009386.R12913">
    <property type="protein sequence ID" value="AALFPA23_009386.P12913"/>
    <property type="gene ID" value="AALFPA23_009386"/>
</dbReference>
<evidence type="ECO:0000259" key="1">
    <source>
        <dbReference type="Pfam" id="PF00583"/>
    </source>
</evidence>
<keyword evidence="3" id="KW-1185">Reference proteome</keyword>
<dbReference type="CDD" id="cd04301">
    <property type="entry name" value="NAT_SF"/>
    <property type="match status" value="1"/>
</dbReference>
<dbReference type="SUPFAM" id="SSF55729">
    <property type="entry name" value="Acyl-CoA N-acyltransferases (Nat)"/>
    <property type="match status" value="1"/>
</dbReference>
<evidence type="ECO:0000313" key="2">
    <source>
        <dbReference type="EnsemblMetazoa" id="AALFPA23_009386.P12913"/>
    </source>
</evidence>